<keyword evidence="1" id="KW-1133">Transmembrane helix</keyword>
<feature type="transmembrane region" description="Helical" evidence="1">
    <location>
        <begin position="121"/>
        <end position="147"/>
    </location>
</feature>
<keyword evidence="1" id="KW-0812">Transmembrane</keyword>
<evidence type="ECO:0000313" key="3">
    <source>
        <dbReference type="Proteomes" id="UP000240883"/>
    </source>
</evidence>
<sequence length="148" mass="17255">MHRQRDGMHALGGWRLVCYFVLFLPSLLLLLLFFGHAVRWTDGRIVLHLHWRDRGGCITWTDVRADWRHWHAFLRSEKPYLDTEVGPFPSFTILFLVNPLSPSLSFLVTKLEARFRIQIQILSLHLLAMIGTVRAGVFMHLVIYSFVG</sequence>
<gene>
    <name evidence="2" type="ORF">BS50DRAFT_207982</name>
</gene>
<accession>A0A2T2N528</accession>
<dbReference type="EMBL" id="KZ678149">
    <property type="protein sequence ID" value="PSN60356.1"/>
    <property type="molecule type" value="Genomic_DNA"/>
</dbReference>
<keyword evidence="3" id="KW-1185">Reference proteome</keyword>
<dbReference type="AlphaFoldDB" id="A0A2T2N528"/>
<name>A0A2T2N528_CORCC</name>
<protein>
    <submittedName>
        <fullName evidence="2">Uncharacterized protein</fullName>
    </submittedName>
</protein>
<evidence type="ECO:0000313" key="2">
    <source>
        <dbReference type="EMBL" id="PSN60356.1"/>
    </source>
</evidence>
<reference evidence="2 3" key="1">
    <citation type="journal article" date="2018" name="Front. Microbiol.">
        <title>Genome-Wide Analysis of Corynespora cassiicola Leaf Fall Disease Putative Effectors.</title>
        <authorList>
            <person name="Lopez D."/>
            <person name="Ribeiro S."/>
            <person name="Label P."/>
            <person name="Fumanal B."/>
            <person name="Venisse J.S."/>
            <person name="Kohler A."/>
            <person name="de Oliveira R.R."/>
            <person name="Labutti K."/>
            <person name="Lipzen A."/>
            <person name="Lail K."/>
            <person name="Bauer D."/>
            <person name="Ohm R.A."/>
            <person name="Barry K.W."/>
            <person name="Spatafora J."/>
            <person name="Grigoriev I.V."/>
            <person name="Martin F.M."/>
            <person name="Pujade-Renaud V."/>
        </authorList>
    </citation>
    <scope>NUCLEOTIDE SEQUENCE [LARGE SCALE GENOMIC DNA]</scope>
    <source>
        <strain evidence="2 3">Philippines</strain>
    </source>
</reference>
<keyword evidence="1" id="KW-0472">Membrane</keyword>
<feature type="transmembrane region" description="Helical" evidence="1">
    <location>
        <begin position="88"/>
        <end position="109"/>
    </location>
</feature>
<organism evidence="2 3">
    <name type="scientific">Corynespora cassiicola Philippines</name>
    <dbReference type="NCBI Taxonomy" id="1448308"/>
    <lineage>
        <taxon>Eukaryota</taxon>
        <taxon>Fungi</taxon>
        <taxon>Dikarya</taxon>
        <taxon>Ascomycota</taxon>
        <taxon>Pezizomycotina</taxon>
        <taxon>Dothideomycetes</taxon>
        <taxon>Pleosporomycetidae</taxon>
        <taxon>Pleosporales</taxon>
        <taxon>Corynesporascaceae</taxon>
        <taxon>Corynespora</taxon>
    </lineage>
</organism>
<evidence type="ECO:0000256" key="1">
    <source>
        <dbReference type="SAM" id="Phobius"/>
    </source>
</evidence>
<proteinExistence type="predicted"/>
<feature type="transmembrane region" description="Helical" evidence="1">
    <location>
        <begin position="12"/>
        <end position="34"/>
    </location>
</feature>
<dbReference type="Proteomes" id="UP000240883">
    <property type="component" value="Unassembled WGS sequence"/>
</dbReference>